<comment type="catalytic activity">
    <reaction evidence="21">
        <text>7,8-dihydropteroate + L-glutamate + ATP = 7,8-dihydrofolate + ADP + phosphate + H(+)</text>
        <dbReference type="Rhea" id="RHEA:23584"/>
        <dbReference type="ChEBI" id="CHEBI:15378"/>
        <dbReference type="ChEBI" id="CHEBI:17839"/>
        <dbReference type="ChEBI" id="CHEBI:29985"/>
        <dbReference type="ChEBI" id="CHEBI:30616"/>
        <dbReference type="ChEBI" id="CHEBI:43474"/>
        <dbReference type="ChEBI" id="CHEBI:57451"/>
        <dbReference type="ChEBI" id="CHEBI:456216"/>
        <dbReference type="EC" id="6.3.2.12"/>
    </reaction>
</comment>
<evidence type="ECO:0000256" key="13">
    <source>
        <dbReference type="ARBA" id="ARBA00022842"/>
    </source>
</evidence>
<dbReference type="SUPFAM" id="SSF53623">
    <property type="entry name" value="MurD-like peptide ligases, catalytic domain"/>
    <property type="match status" value="1"/>
</dbReference>
<evidence type="ECO:0000256" key="17">
    <source>
        <dbReference type="ARBA" id="ARBA00032510"/>
    </source>
</evidence>
<comment type="pathway">
    <text evidence="4">Cofactor biosynthesis; tetrahydrofolylpolyglutamate biosynthesis.</text>
</comment>
<dbReference type="GO" id="GO:0046656">
    <property type="term" value="P:folic acid biosynthetic process"/>
    <property type="evidence" value="ECO:0007669"/>
    <property type="project" value="UniProtKB-KW"/>
</dbReference>
<dbReference type="AlphaFoldDB" id="A0A6J4VGW7"/>
<dbReference type="PANTHER" id="PTHR11136">
    <property type="entry name" value="FOLYLPOLYGLUTAMATE SYNTHASE-RELATED"/>
    <property type="match status" value="1"/>
</dbReference>
<comment type="function">
    <text evidence="2">Functions in two distinct reactions of the de novo folate biosynthetic pathway. Catalyzes the addition of a glutamate residue to dihydropteroate (7,8-dihydropteroate or H2Pte) to form dihydrofolate (7,8-dihydrofolate monoglutamate or H2Pte-Glu). Also catalyzes successive additions of L-glutamate to tetrahydrofolate or 10-formyltetrahydrofolate or 5,10-methylenetetrahydrofolate, leading to folylpolyglutamate derivatives.</text>
</comment>
<keyword evidence="9 22" id="KW-0436">Ligase</keyword>
<dbReference type="Pfam" id="PF02875">
    <property type="entry name" value="Mur_ligase_C"/>
    <property type="match status" value="1"/>
</dbReference>
<gene>
    <name evidence="25" type="ORF">AVDCRST_MAG18-2835</name>
</gene>
<dbReference type="InterPro" id="IPR036565">
    <property type="entry name" value="Mur-like_cat_sf"/>
</dbReference>
<dbReference type="InterPro" id="IPR001645">
    <property type="entry name" value="Folylpolyglutamate_synth"/>
</dbReference>
<evidence type="ECO:0000256" key="4">
    <source>
        <dbReference type="ARBA" id="ARBA00005150"/>
    </source>
</evidence>
<dbReference type="InterPro" id="IPR004101">
    <property type="entry name" value="Mur_ligase_C"/>
</dbReference>
<keyword evidence="10" id="KW-0479">Metal-binding</keyword>
<evidence type="ECO:0000256" key="20">
    <source>
        <dbReference type="ARBA" id="ARBA00049035"/>
    </source>
</evidence>
<dbReference type="GO" id="GO:0008841">
    <property type="term" value="F:dihydrofolate synthase activity"/>
    <property type="evidence" value="ECO:0007669"/>
    <property type="project" value="UniProtKB-EC"/>
</dbReference>
<evidence type="ECO:0000256" key="22">
    <source>
        <dbReference type="PIRNR" id="PIRNR001563"/>
    </source>
</evidence>
<evidence type="ECO:0000259" key="23">
    <source>
        <dbReference type="Pfam" id="PF02875"/>
    </source>
</evidence>
<organism evidence="25">
    <name type="scientific">uncultured Thermomicrobiales bacterium</name>
    <dbReference type="NCBI Taxonomy" id="1645740"/>
    <lineage>
        <taxon>Bacteria</taxon>
        <taxon>Pseudomonadati</taxon>
        <taxon>Thermomicrobiota</taxon>
        <taxon>Thermomicrobia</taxon>
        <taxon>Thermomicrobiales</taxon>
        <taxon>environmental samples</taxon>
    </lineage>
</organism>
<protein>
    <recommendedName>
        <fullName evidence="8">Dihydrofolate synthase/folylpolyglutamate synthase</fullName>
        <ecNumber evidence="6">6.3.2.12</ecNumber>
        <ecNumber evidence="7">6.3.2.17</ecNumber>
    </recommendedName>
    <alternativeName>
        <fullName evidence="17">Folylpoly-gamma-glutamate synthetase-dihydrofolate synthetase</fullName>
    </alternativeName>
    <alternativeName>
        <fullName evidence="15">Folylpolyglutamate synthetase</fullName>
    </alternativeName>
    <alternativeName>
        <fullName evidence="16">Tetrahydrofolylpolyglutamate synthase</fullName>
    </alternativeName>
</protein>
<comment type="catalytic activity">
    <reaction evidence="19">
        <text>10-formyltetrahydrofolyl-(gamma-L-Glu)(n) + L-glutamate + ATP = 10-formyltetrahydrofolyl-(gamma-L-Glu)(n+1) + ADP + phosphate + H(+)</text>
        <dbReference type="Rhea" id="RHEA:51904"/>
        <dbReference type="Rhea" id="RHEA-COMP:13088"/>
        <dbReference type="Rhea" id="RHEA-COMP:14300"/>
        <dbReference type="ChEBI" id="CHEBI:15378"/>
        <dbReference type="ChEBI" id="CHEBI:29985"/>
        <dbReference type="ChEBI" id="CHEBI:30616"/>
        <dbReference type="ChEBI" id="CHEBI:43474"/>
        <dbReference type="ChEBI" id="CHEBI:134413"/>
        <dbReference type="ChEBI" id="CHEBI:456216"/>
        <dbReference type="EC" id="6.3.2.17"/>
    </reaction>
</comment>
<sequence>MDYPAALAYLLAPTDPGKPVVARPDARQNLPRMRRLLDLLGAPDRRYPSVVVAGTKGKGSTAAILAALLRAAGLRVGLYSQPHLHDYRERIRIDGLPIAPADLVTGVARLQPAVAALADTPALGQTSTYDLGTALALDHFGAAGIDIAVLEIGLGGRYDSVNTVTPLVSVITAISLDHTAVLGDTIEQIASEKAGIIKPCVPVVAQRQRPAAAAVLAQTAAAQAAPLHWADDLVTVAPAPAQPDPLTGTQTLTIAPAPPYSALATLPLLGQFQHANVAAALGAALLLAEGGHVALSPDVISRGLAAARWPGRLEIVRRDPLTIVDGAHNADSAAQLRRALADLFPDRPLTLILGTSLDKDLPGIAAALVPAAARLVLTVSSHPRSAPLDLLHRATDPHAVPTTDTPNIPAALARAAALAPPGGLIVATGSLFIVADARAALGLAAAVAV</sequence>
<comment type="similarity">
    <text evidence="5 22">Belongs to the folylpolyglutamate synthase family.</text>
</comment>
<feature type="domain" description="Mur ligase C-terminal" evidence="23">
    <location>
        <begin position="311"/>
        <end position="430"/>
    </location>
</feature>
<evidence type="ECO:0000256" key="15">
    <source>
        <dbReference type="ARBA" id="ARBA00030048"/>
    </source>
</evidence>
<dbReference type="Gene3D" id="3.90.190.20">
    <property type="entry name" value="Mur ligase, C-terminal domain"/>
    <property type="match status" value="1"/>
</dbReference>
<reference evidence="25" key="1">
    <citation type="submission" date="2020-02" db="EMBL/GenBank/DDBJ databases">
        <authorList>
            <person name="Meier V. D."/>
        </authorList>
    </citation>
    <scope>NUCLEOTIDE SEQUENCE</scope>
    <source>
        <strain evidence="25">AVDCRST_MAG18</strain>
    </source>
</reference>
<keyword evidence="12 22" id="KW-0067">ATP-binding</keyword>
<keyword evidence="11 22" id="KW-0547">Nucleotide-binding</keyword>
<evidence type="ECO:0000256" key="1">
    <source>
        <dbReference type="ARBA" id="ARBA00001946"/>
    </source>
</evidence>
<evidence type="ECO:0000256" key="16">
    <source>
        <dbReference type="ARBA" id="ARBA00030592"/>
    </source>
</evidence>
<evidence type="ECO:0000256" key="14">
    <source>
        <dbReference type="ARBA" id="ARBA00022909"/>
    </source>
</evidence>
<comment type="catalytic activity">
    <reaction evidence="18">
        <text>(6S)-5,6,7,8-tetrahydrofolyl-(gamma-L-Glu)(n) + L-glutamate + ATP = (6S)-5,6,7,8-tetrahydrofolyl-(gamma-L-Glu)(n+1) + ADP + phosphate + H(+)</text>
        <dbReference type="Rhea" id="RHEA:10580"/>
        <dbReference type="Rhea" id="RHEA-COMP:14738"/>
        <dbReference type="Rhea" id="RHEA-COMP:14740"/>
        <dbReference type="ChEBI" id="CHEBI:15378"/>
        <dbReference type="ChEBI" id="CHEBI:29985"/>
        <dbReference type="ChEBI" id="CHEBI:30616"/>
        <dbReference type="ChEBI" id="CHEBI:43474"/>
        <dbReference type="ChEBI" id="CHEBI:141005"/>
        <dbReference type="ChEBI" id="CHEBI:456216"/>
        <dbReference type="EC" id="6.3.2.17"/>
    </reaction>
</comment>
<evidence type="ECO:0000256" key="5">
    <source>
        <dbReference type="ARBA" id="ARBA00008276"/>
    </source>
</evidence>
<evidence type="ECO:0000256" key="7">
    <source>
        <dbReference type="ARBA" id="ARBA00013025"/>
    </source>
</evidence>
<dbReference type="EC" id="6.3.2.17" evidence="7"/>
<dbReference type="GO" id="GO:0004326">
    <property type="term" value="F:tetrahydrofolylpolyglutamate synthase activity"/>
    <property type="evidence" value="ECO:0007669"/>
    <property type="project" value="UniProtKB-EC"/>
</dbReference>
<evidence type="ECO:0000256" key="12">
    <source>
        <dbReference type="ARBA" id="ARBA00022840"/>
    </source>
</evidence>
<feature type="domain" description="Mur ligase central" evidence="24">
    <location>
        <begin position="52"/>
        <end position="284"/>
    </location>
</feature>
<evidence type="ECO:0000256" key="11">
    <source>
        <dbReference type="ARBA" id="ARBA00022741"/>
    </source>
</evidence>
<dbReference type="PIRSF" id="PIRSF001563">
    <property type="entry name" value="Folylpolyglu_synth"/>
    <property type="match status" value="1"/>
</dbReference>
<dbReference type="GO" id="GO:0005737">
    <property type="term" value="C:cytoplasm"/>
    <property type="evidence" value="ECO:0007669"/>
    <property type="project" value="TreeGrafter"/>
</dbReference>
<evidence type="ECO:0000256" key="3">
    <source>
        <dbReference type="ARBA" id="ARBA00004799"/>
    </source>
</evidence>
<dbReference type="EC" id="6.3.2.12" evidence="6"/>
<name>A0A6J4VGW7_9BACT</name>
<evidence type="ECO:0000259" key="24">
    <source>
        <dbReference type="Pfam" id="PF08245"/>
    </source>
</evidence>
<evidence type="ECO:0000256" key="8">
    <source>
        <dbReference type="ARBA" id="ARBA00019357"/>
    </source>
</evidence>
<evidence type="ECO:0000256" key="21">
    <source>
        <dbReference type="ARBA" id="ARBA00049161"/>
    </source>
</evidence>
<dbReference type="PANTHER" id="PTHR11136:SF0">
    <property type="entry name" value="DIHYDROFOLATE SYNTHETASE-RELATED"/>
    <property type="match status" value="1"/>
</dbReference>
<evidence type="ECO:0000256" key="10">
    <source>
        <dbReference type="ARBA" id="ARBA00022723"/>
    </source>
</evidence>
<dbReference type="FunFam" id="3.40.1190.10:FF:000011">
    <property type="entry name" value="Folylpolyglutamate synthase/dihydrofolate synthase"/>
    <property type="match status" value="1"/>
</dbReference>
<dbReference type="GO" id="GO:0005524">
    <property type="term" value="F:ATP binding"/>
    <property type="evidence" value="ECO:0007669"/>
    <property type="project" value="UniProtKB-KW"/>
</dbReference>
<comment type="catalytic activity">
    <reaction evidence="20">
        <text>(6R)-5,10-methylenetetrahydrofolyl-(gamma-L-Glu)(n) + L-glutamate + ATP = (6R)-5,10-methylenetetrahydrofolyl-(gamma-L-Glu)(n+1) + ADP + phosphate + H(+)</text>
        <dbReference type="Rhea" id="RHEA:51912"/>
        <dbReference type="Rhea" id="RHEA-COMP:13257"/>
        <dbReference type="Rhea" id="RHEA-COMP:13258"/>
        <dbReference type="ChEBI" id="CHEBI:15378"/>
        <dbReference type="ChEBI" id="CHEBI:29985"/>
        <dbReference type="ChEBI" id="CHEBI:30616"/>
        <dbReference type="ChEBI" id="CHEBI:43474"/>
        <dbReference type="ChEBI" id="CHEBI:136572"/>
        <dbReference type="ChEBI" id="CHEBI:456216"/>
        <dbReference type="EC" id="6.3.2.17"/>
    </reaction>
</comment>
<evidence type="ECO:0000256" key="6">
    <source>
        <dbReference type="ARBA" id="ARBA00013023"/>
    </source>
</evidence>
<dbReference type="InterPro" id="IPR013221">
    <property type="entry name" value="Mur_ligase_cen"/>
</dbReference>
<dbReference type="Gene3D" id="3.40.1190.10">
    <property type="entry name" value="Mur-like, catalytic domain"/>
    <property type="match status" value="1"/>
</dbReference>
<evidence type="ECO:0000256" key="19">
    <source>
        <dbReference type="ARBA" id="ARBA00047808"/>
    </source>
</evidence>
<proteinExistence type="inferred from homology"/>
<dbReference type="EMBL" id="CADCWN010000215">
    <property type="protein sequence ID" value="CAA9578527.1"/>
    <property type="molecule type" value="Genomic_DNA"/>
</dbReference>
<dbReference type="InterPro" id="IPR036615">
    <property type="entry name" value="Mur_ligase_C_dom_sf"/>
</dbReference>
<dbReference type="SUPFAM" id="SSF53244">
    <property type="entry name" value="MurD-like peptide ligases, peptide-binding domain"/>
    <property type="match status" value="1"/>
</dbReference>
<dbReference type="Pfam" id="PF08245">
    <property type="entry name" value="Mur_ligase_M"/>
    <property type="match status" value="1"/>
</dbReference>
<comment type="pathway">
    <text evidence="3">Cofactor biosynthesis; tetrahydrofolate biosynthesis; 7,8-dihydrofolate from 2-amino-4-hydroxy-6-hydroxymethyl-7,8-dihydropteridine diphosphate and 4-aminobenzoate: step 2/2.</text>
</comment>
<comment type="cofactor">
    <cofactor evidence="1">
        <name>Mg(2+)</name>
        <dbReference type="ChEBI" id="CHEBI:18420"/>
    </cofactor>
</comment>
<evidence type="ECO:0000256" key="18">
    <source>
        <dbReference type="ARBA" id="ARBA00047493"/>
    </source>
</evidence>
<evidence type="ECO:0000256" key="9">
    <source>
        <dbReference type="ARBA" id="ARBA00022598"/>
    </source>
</evidence>
<accession>A0A6J4VGW7</accession>
<evidence type="ECO:0000313" key="25">
    <source>
        <dbReference type="EMBL" id="CAA9578527.1"/>
    </source>
</evidence>
<dbReference type="NCBIfam" id="TIGR01499">
    <property type="entry name" value="folC"/>
    <property type="match status" value="1"/>
</dbReference>
<evidence type="ECO:0000256" key="2">
    <source>
        <dbReference type="ARBA" id="ARBA00002714"/>
    </source>
</evidence>
<keyword evidence="14" id="KW-0289">Folate biosynthesis</keyword>
<dbReference type="GO" id="GO:0046872">
    <property type="term" value="F:metal ion binding"/>
    <property type="evidence" value="ECO:0007669"/>
    <property type="project" value="UniProtKB-KW"/>
</dbReference>
<keyword evidence="13" id="KW-0460">Magnesium</keyword>